<dbReference type="PANTHER" id="PTHR30346">
    <property type="entry name" value="TRANSCRIPTIONAL DUAL REGULATOR HCAR-RELATED"/>
    <property type="match status" value="1"/>
</dbReference>
<dbReference type="Proteomes" id="UP000033519">
    <property type="component" value="Unassembled WGS sequence"/>
</dbReference>
<organism evidence="7 9">
    <name type="scientific">Devosia psychrophila</name>
    <dbReference type="NCBI Taxonomy" id="728005"/>
    <lineage>
        <taxon>Bacteria</taxon>
        <taxon>Pseudomonadati</taxon>
        <taxon>Pseudomonadota</taxon>
        <taxon>Alphaproteobacteria</taxon>
        <taxon>Hyphomicrobiales</taxon>
        <taxon>Devosiaceae</taxon>
        <taxon>Devosia</taxon>
    </lineage>
</organism>
<keyword evidence="2" id="KW-0805">Transcription regulation</keyword>
<dbReference type="AlphaFoldDB" id="A0A0F5Q1H4"/>
<dbReference type="GO" id="GO:0032993">
    <property type="term" value="C:protein-DNA complex"/>
    <property type="evidence" value="ECO:0007669"/>
    <property type="project" value="TreeGrafter"/>
</dbReference>
<evidence type="ECO:0000256" key="1">
    <source>
        <dbReference type="ARBA" id="ARBA00009437"/>
    </source>
</evidence>
<evidence type="ECO:0000256" key="3">
    <source>
        <dbReference type="ARBA" id="ARBA00023125"/>
    </source>
</evidence>
<dbReference type="Pfam" id="PF00126">
    <property type="entry name" value="HTH_1"/>
    <property type="match status" value="1"/>
</dbReference>
<gene>
    <name evidence="7" type="ORF">SAMN04488059_112101</name>
    <name evidence="6" type="ORF">WH91_05925</name>
</gene>
<dbReference type="GO" id="GO:0003677">
    <property type="term" value="F:DNA binding"/>
    <property type="evidence" value="ECO:0007669"/>
    <property type="project" value="UniProtKB-KW"/>
</dbReference>
<dbReference type="InterPro" id="IPR000847">
    <property type="entry name" value="LysR_HTH_N"/>
</dbReference>
<evidence type="ECO:0000313" key="8">
    <source>
        <dbReference type="Proteomes" id="UP000033519"/>
    </source>
</evidence>
<dbReference type="PATRIC" id="fig|728005.3.peg.3614"/>
<dbReference type="OrthoDB" id="9811588at2"/>
<dbReference type="InterPro" id="IPR036390">
    <property type="entry name" value="WH_DNA-bd_sf"/>
</dbReference>
<keyword evidence="4" id="KW-0804">Transcription</keyword>
<dbReference type="Pfam" id="PF03466">
    <property type="entry name" value="LysR_substrate"/>
    <property type="match status" value="1"/>
</dbReference>
<accession>A0A0F5Q1H4</accession>
<protein>
    <submittedName>
        <fullName evidence="7">DNA-binding transcriptional regulator, LysR family</fullName>
    </submittedName>
    <submittedName>
        <fullName evidence="6">LysR family transcriptional regulator</fullName>
    </submittedName>
</protein>
<dbReference type="RefSeq" id="WP_046170073.1">
    <property type="nucleotide sequence ID" value="NZ_FOMB01000012.1"/>
</dbReference>
<reference evidence="7 9" key="2">
    <citation type="submission" date="2016-10" db="EMBL/GenBank/DDBJ databases">
        <authorList>
            <person name="de Groot N.N."/>
        </authorList>
    </citation>
    <scope>NUCLEOTIDE SEQUENCE [LARGE SCALE GENOMIC DNA]</scope>
    <source>
        <strain evidence="7 9">CGMCC 1.10210</strain>
    </source>
</reference>
<keyword evidence="3 7" id="KW-0238">DNA-binding</keyword>
<evidence type="ECO:0000256" key="2">
    <source>
        <dbReference type="ARBA" id="ARBA00023015"/>
    </source>
</evidence>
<dbReference type="EMBL" id="FOMB01000012">
    <property type="protein sequence ID" value="SFC84883.1"/>
    <property type="molecule type" value="Genomic_DNA"/>
</dbReference>
<dbReference type="InterPro" id="IPR005119">
    <property type="entry name" value="LysR_subst-bd"/>
</dbReference>
<keyword evidence="8" id="KW-1185">Reference proteome</keyword>
<dbReference type="STRING" id="728005.SAMN04488059_112101"/>
<evidence type="ECO:0000259" key="5">
    <source>
        <dbReference type="PROSITE" id="PS50931"/>
    </source>
</evidence>
<name>A0A0F5Q1H4_9HYPH</name>
<sequence>MDTRFLESFVAVVEFGSMAEAGRRLNLTAAGVAQRLRVLEEDFGIALVTRVGRRVHPTEAGVAVFAKARVLLQGIRELRQVALADTESGELRLGAVSTAMTGILPRAMRGLHATHPNFNIFVAPGTSMDLYERVVDGDLDAAIIVAPPFRMPKTCDWRPIRTEPLLLIRPESLAMEDPRELLSTQPFIRYDRNHWGGRLAENYLRYLDIVPEDRFELDALEAIAVMVDSGLGVSLVPDWAPPWPEGIRLTKTIIPNPEFARHIGLVWLRASNSLRTIGAFLDEVASAGSSD</sequence>
<dbReference type="PROSITE" id="PS50931">
    <property type="entry name" value="HTH_LYSR"/>
    <property type="match status" value="1"/>
</dbReference>
<feature type="domain" description="HTH lysR-type" evidence="5">
    <location>
        <begin position="1"/>
        <end position="58"/>
    </location>
</feature>
<dbReference type="GO" id="GO:0003700">
    <property type="term" value="F:DNA-binding transcription factor activity"/>
    <property type="evidence" value="ECO:0007669"/>
    <property type="project" value="InterPro"/>
</dbReference>
<dbReference type="Proteomes" id="UP000182258">
    <property type="component" value="Unassembled WGS sequence"/>
</dbReference>
<proteinExistence type="inferred from homology"/>
<dbReference type="Gene3D" id="1.10.10.10">
    <property type="entry name" value="Winged helix-like DNA-binding domain superfamily/Winged helix DNA-binding domain"/>
    <property type="match status" value="1"/>
</dbReference>
<dbReference type="CDD" id="cd08427">
    <property type="entry name" value="PBP2_LTTR_like_2"/>
    <property type="match status" value="1"/>
</dbReference>
<dbReference type="InterPro" id="IPR036388">
    <property type="entry name" value="WH-like_DNA-bd_sf"/>
</dbReference>
<comment type="similarity">
    <text evidence="1">Belongs to the LysR transcriptional regulatory family.</text>
</comment>
<evidence type="ECO:0000256" key="4">
    <source>
        <dbReference type="ARBA" id="ARBA00023163"/>
    </source>
</evidence>
<evidence type="ECO:0000313" key="9">
    <source>
        <dbReference type="Proteomes" id="UP000182258"/>
    </source>
</evidence>
<dbReference type="PANTHER" id="PTHR30346:SF28">
    <property type="entry name" value="HTH-TYPE TRANSCRIPTIONAL REGULATOR CYNR"/>
    <property type="match status" value="1"/>
</dbReference>
<evidence type="ECO:0000313" key="7">
    <source>
        <dbReference type="EMBL" id="SFC84883.1"/>
    </source>
</evidence>
<reference evidence="6 8" key="1">
    <citation type="submission" date="2015-03" db="EMBL/GenBank/DDBJ databases">
        <authorList>
            <person name="Lepp D."/>
            <person name="Hassan Y.I."/>
            <person name="Li X.-Z."/>
            <person name="Zhou T."/>
        </authorList>
    </citation>
    <scope>NUCLEOTIDE SEQUENCE [LARGE SCALE GENOMIC DNA]</scope>
    <source>
        <strain evidence="6 8">Cr7-05</strain>
    </source>
</reference>
<dbReference type="Gene3D" id="3.40.190.10">
    <property type="entry name" value="Periplasmic binding protein-like II"/>
    <property type="match status" value="2"/>
</dbReference>
<dbReference type="EMBL" id="LAPV01000073">
    <property type="protein sequence ID" value="KKC33929.1"/>
    <property type="molecule type" value="Genomic_DNA"/>
</dbReference>
<evidence type="ECO:0000313" key="6">
    <source>
        <dbReference type="EMBL" id="KKC33929.1"/>
    </source>
</evidence>
<dbReference type="SUPFAM" id="SSF46785">
    <property type="entry name" value="Winged helix' DNA-binding domain"/>
    <property type="match status" value="1"/>
</dbReference>
<dbReference type="SUPFAM" id="SSF53850">
    <property type="entry name" value="Periplasmic binding protein-like II"/>
    <property type="match status" value="1"/>
</dbReference>